<organism evidence="5 6">
    <name type="scientific">Pleurodeles waltl</name>
    <name type="common">Iberian ribbed newt</name>
    <dbReference type="NCBI Taxonomy" id="8319"/>
    <lineage>
        <taxon>Eukaryota</taxon>
        <taxon>Metazoa</taxon>
        <taxon>Chordata</taxon>
        <taxon>Craniata</taxon>
        <taxon>Vertebrata</taxon>
        <taxon>Euteleostomi</taxon>
        <taxon>Amphibia</taxon>
        <taxon>Batrachia</taxon>
        <taxon>Caudata</taxon>
        <taxon>Salamandroidea</taxon>
        <taxon>Salamandridae</taxon>
        <taxon>Pleurodelinae</taxon>
        <taxon>Pleurodeles</taxon>
    </lineage>
</organism>
<dbReference type="SMART" id="SM00589">
    <property type="entry name" value="PRY"/>
    <property type="match status" value="1"/>
</dbReference>
<feature type="domain" description="B30.2/SPRY" evidence="4">
    <location>
        <begin position="285"/>
        <end position="481"/>
    </location>
</feature>
<dbReference type="InterPro" id="IPR043136">
    <property type="entry name" value="B30.2/SPRY_sf"/>
</dbReference>
<dbReference type="Pfam" id="PF00622">
    <property type="entry name" value="SPRY"/>
    <property type="match status" value="1"/>
</dbReference>
<dbReference type="AlphaFoldDB" id="A0AAV7PLN0"/>
<dbReference type="PANTHER" id="PTHR24103">
    <property type="entry name" value="E3 UBIQUITIN-PROTEIN LIGASE TRIM"/>
    <property type="match status" value="1"/>
</dbReference>
<dbReference type="EMBL" id="JANPWB010000011">
    <property type="protein sequence ID" value="KAJ1128302.1"/>
    <property type="molecule type" value="Genomic_DNA"/>
</dbReference>
<dbReference type="InterPro" id="IPR003879">
    <property type="entry name" value="Butyrophylin_SPRY"/>
</dbReference>
<keyword evidence="6" id="KW-1185">Reference proteome</keyword>
<dbReference type="SMART" id="SM00449">
    <property type="entry name" value="SPRY"/>
    <property type="match status" value="1"/>
</dbReference>
<evidence type="ECO:0000313" key="6">
    <source>
        <dbReference type="Proteomes" id="UP001066276"/>
    </source>
</evidence>
<evidence type="ECO:0000313" key="5">
    <source>
        <dbReference type="EMBL" id="KAJ1128302.1"/>
    </source>
</evidence>
<evidence type="ECO:0000256" key="3">
    <source>
        <dbReference type="SAM" id="MobiDB-lite"/>
    </source>
</evidence>
<dbReference type="InterPro" id="IPR058030">
    <property type="entry name" value="TRIM8/14/16/25/29/45/65_CC"/>
</dbReference>
<dbReference type="PROSITE" id="PS50188">
    <property type="entry name" value="B302_SPRY"/>
    <property type="match status" value="1"/>
</dbReference>
<dbReference type="Proteomes" id="UP001066276">
    <property type="component" value="Chromosome 7"/>
</dbReference>
<name>A0AAV7PLN0_PLEWA</name>
<dbReference type="InterPro" id="IPR050143">
    <property type="entry name" value="TRIM/RBCC"/>
</dbReference>
<accession>A0AAV7PLN0</accession>
<dbReference type="InterPro" id="IPR006574">
    <property type="entry name" value="PRY"/>
</dbReference>
<dbReference type="Pfam" id="PF25600">
    <property type="entry name" value="TRIM_CC"/>
    <property type="match status" value="1"/>
</dbReference>
<feature type="region of interest" description="Disordered" evidence="3">
    <location>
        <begin position="69"/>
        <end position="95"/>
    </location>
</feature>
<dbReference type="InterPro" id="IPR001870">
    <property type="entry name" value="B30.2/SPRY"/>
</dbReference>
<proteinExistence type="predicted"/>
<dbReference type="InterPro" id="IPR003877">
    <property type="entry name" value="SPRY_dom"/>
</dbReference>
<dbReference type="FunFam" id="2.60.120.920:FF:000004">
    <property type="entry name" value="Butyrophilin subfamily 1 member A1"/>
    <property type="match status" value="1"/>
</dbReference>
<dbReference type="Pfam" id="PF13765">
    <property type="entry name" value="PRY"/>
    <property type="match status" value="1"/>
</dbReference>
<evidence type="ECO:0000256" key="1">
    <source>
        <dbReference type="ARBA" id="ARBA00023054"/>
    </source>
</evidence>
<dbReference type="PRINTS" id="PR01407">
    <property type="entry name" value="BUTYPHLNCDUF"/>
</dbReference>
<gene>
    <name evidence="5" type="ORF">NDU88_006681</name>
</gene>
<keyword evidence="1 2" id="KW-0175">Coiled coil</keyword>
<dbReference type="SUPFAM" id="SSF49899">
    <property type="entry name" value="Concanavalin A-like lectins/glucanases"/>
    <property type="match status" value="1"/>
</dbReference>
<dbReference type="Gene3D" id="2.60.120.920">
    <property type="match status" value="1"/>
</dbReference>
<feature type="compositionally biased region" description="Basic and acidic residues" evidence="3">
    <location>
        <begin position="81"/>
        <end position="94"/>
    </location>
</feature>
<reference evidence="5" key="1">
    <citation type="journal article" date="2022" name="bioRxiv">
        <title>Sequencing and chromosome-scale assembly of the giantPleurodeles waltlgenome.</title>
        <authorList>
            <person name="Brown T."/>
            <person name="Elewa A."/>
            <person name="Iarovenko S."/>
            <person name="Subramanian E."/>
            <person name="Araus A.J."/>
            <person name="Petzold A."/>
            <person name="Susuki M."/>
            <person name="Suzuki K.-i.T."/>
            <person name="Hayashi T."/>
            <person name="Toyoda A."/>
            <person name="Oliveira C."/>
            <person name="Osipova E."/>
            <person name="Leigh N.D."/>
            <person name="Simon A."/>
            <person name="Yun M.H."/>
        </authorList>
    </citation>
    <scope>NUCLEOTIDE SEQUENCE</scope>
    <source>
        <strain evidence="5">20211129_DDA</strain>
        <tissue evidence="5">Liver</tissue>
    </source>
</reference>
<protein>
    <recommendedName>
        <fullName evidence="4">B30.2/SPRY domain-containing protein</fullName>
    </recommendedName>
</protein>
<feature type="coiled-coil region" evidence="2">
    <location>
        <begin position="159"/>
        <end position="226"/>
    </location>
</feature>
<sequence length="481" mass="55405">MIKRKVAKQVDSRMMKIAISNWKRCIKQVGVGPPYSPALPLTVLLIDLEEEGLIGKDQKERQRRRKLAFHQVRGGSGPGRSEIHPGRRRLDLNSHGRWTASQKVASCPHCRRESPKKAFRTNYILARVVDRVRRCSTEEHQRRVQKQLEDATKTHHRKIQDLEAMRQGTEERISSVKKTTQNLTAKIQENFKQLHQILQAEESSILEELREEEEKALSMLRSHIQDLEHGILELERDIKGIAQTMIKSGDQFLLEVENLKTKPSAPLPPMPEINTDVRIARYSGPLQYTMWRKMLKSIRPVPAPLTFDKETAHPNLIFSGDLKEVTEVPKPRAVHISPKCFQQCVNVLASESFRSGCHYWEVWVGSKTKWDLGVAADHVDRAAKVKLCPENGYWTLRLRTSTEYWAATNPWTPLTLQTRPRKVGVYLSCEEGKVGFYNAEDMTHLFTFQHAQAARFYPFFSTCFSDGQLNREPMRICHLAL</sequence>
<evidence type="ECO:0000259" key="4">
    <source>
        <dbReference type="PROSITE" id="PS50188"/>
    </source>
</evidence>
<dbReference type="InterPro" id="IPR013320">
    <property type="entry name" value="ConA-like_dom_sf"/>
</dbReference>
<evidence type="ECO:0000256" key="2">
    <source>
        <dbReference type="SAM" id="Coils"/>
    </source>
</evidence>
<comment type="caution">
    <text evidence="5">The sequence shown here is derived from an EMBL/GenBank/DDBJ whole genome shotgun (WGS) entry which is preliminary data.</text>
</comment>